<evidence type="ECO:0000256" key="1">
    <source>
        <dbReference type="SAM" id="MobiDB-lite"/>
    </source>
</evidence>
<feature type="region of interest" description="Disordered" evidence="1">
    <location>
        <begin position="93"/>
        <end position="127"/>
    </location>
</feature>
<protein>
    <submittedName>
        <fullName evidence="2">Uncharacterized protein</fullName>
    </submittedName>
</protein>
<sequence length="171" mass="18294">MPRIQRRPTNLRIMRIHTPQHNGIPDPFTNLPHGGGKKPRARPEPLPGPVYTSRVIGALDDAIHEADLRFQDPGGEILGGLVAEGVVGEFHSVGEEGGEQRGGGGGLGLRADEEEGGAGVVGEERGEDGGRVWRGRVVEGQRDGVLERRGEGRWEGHVPDCGRVEVLQVGD</sequence>
<accession>A0A317WEM6</accession>
<dbReference type="AlphaFoldDB" id="A0A317WEM6"/>
<dbReference type="RefSeq" id="XP_025400226.1">
    <property type="nucleotide sequence ID" value="XM_025547606.1"/>
</dbReference>
<name>A0A317WEM6_9EURO</name>
<dbReference type="Proteomes" id="UP000247233">
    <property type="component" value="Unassembled WGS sequence"/>
</dbReference>
<evidence type="ECO:0000313" key="2">
    <source>
        <dbReference type="EMBL" id="PWY84884.1"/>
    </source>
</evidence>
<organism evidence="2 3">
    <name type="scientific">Aspergillus heteromorphus CBS 117.55</name>
    <dbReference type="NCBI Taxonomy" id="1448321"/>
    <lineage>
        <taxon>Eukaryota</taxon>
        <taxon>Fungi</taxon>
        <taxon>Dikarya</taxon>
        <taxon>Ascomycota</taxon>
        <taxon>Pezizomycotina</taxon>
        <taxon>Eurotiomycetes</taxon>
        <taxon>Eurotiomycetidae</taxon>
        <taxon>Eurotiales</taxon>
        <taxon>Aspergillaceae</taxon>
        <taxon>Aspergillus</taxon>
        <taxon>Aspergillus subgen. Circumdati</taxon>
    </lineage>
</organism>
<feature type="region of interest" description="Disordered" evidence="1">
    <location>
        <begin position="19"/>
        <end position="46"/>
    </location>
</feature>
<reference evidence="2 3" key="1">
    <citation type="submission" date="2016-12" db="EMBL/GenBank/DDBJ databases">
        <title>The genomes of Aspergillus section Nigri reveals drivers in fungal speciation.</title>
        <authorList>
            <consortium name="DOE Joint Genome Institute"/>
            <person name="Vesth T.C."/>
            <person name="Nybo J."/>
            <person name="Theobald S."/>
            <person name="Brandl J."/>
            <person name="Frisvad J.C."/>
            <person name="Nielsen K.F."/>
            <person name="Lyhne E.K."/>
            <person name="Kogle M.E."/>
            <person name="Kuo A."/>
            <person name="Riley R."/>
            <person name="Clum A."/>
            <person name="Nolan M."/>
            <person name="Lipzen A."/>
            <person name="Salamov A."/>
            <person name="Henrissat B."/>
            <person name="Wiebenga A."/>
            <person name="De Vries R.P."/>
            <person name="Grigoriev I.V."/>
            <person name="Mortensen U.H."/>
            <person name="Andersen M.R."/>
            <person name="Baker S.E."/>
        </authorList>
    </citation>
    <scope>NUCLEOTIDE SEQUENCE [LARGE SCALE GENOMIC DNA]</scope>
    <source>
        <strain evidence="2 3">CBS 117.55</strain>
    </source>
</reference>
<dbReference type="GeneID" id="37069843"/>
<evidence type="ECO:0000313" key="3">
    <source>
        <dbReference type="Proteomes" id="UP000247233"/>
    </source>
</evidence>
<dbReference type="EMBL" id="MSFL01000009">
    <property type="protein sequence ID" value="PWY84884.1"/>
    <property type="molecule type" value="Genomic_DNA"/>
</dbReference>
<dbReference type="VEuPathDB" id="FungiDB:BO70DRAFT_424086"/>
<proteinExistence type="predicted"/>
<comment type="caution">
    <text evidence="2">The sequence shown here is derived from an EMBL/GenBank/DDBJ whole genome shotgun (WGS) entry which is preliminary data.</text>
</comment>
<gene>
    <name evidence="2" type="ORF">BO70DRAFT_424086</name>
</gene>
<keyword evidence="3" id="KW-1185">Reference proteome</keyword>